<feature type="transmembrane region" description="Helical" evidence="7">
    <location>
        <begin position="482"/>
        <end position="500"/>
    </location>
</feature>
<gene>
    <name evidence="10" type="ORF">AAE02nite_40490</name>
</gene>
<organism evidence="10 11">
    <name type="scientific">Adhaeribacter aerolatus</name>
    <dbReference type="NCBI Taxonomy" id="670289"/>
    <lineage>
        <taxon>Bacteria</taxon>
        <taxon>Pseudomonadati</taxon>
        <taxon>Bacteroidota</taxon>
        <taxon>Cytophagia</taxon>
        <taxon>Cytophagales</taxon>
        <taxon>Hymenobacteraceae</taxon>
        <taxon>Adhaeribacter</taxon>
    </lineage>
</organism>
<dbReference type="Pfam" id="PF11412">
    <property type="entry name" value="DsbD_N"/>
    <property type="match status" value="1"/>
</dbReference>
<name>A0A512B342_9BACT</name>
<keyword evidence="3" id="KW-0201">Cytochrome c-type biogenesis</keyword>
<dbReference type="GO" id="GO:0017004">
    <property type="term" value="P:cytochrome complex assembly"/>
    <property type="evidence" value="ECO:0007669"/>
    <property type="project" value="UniProtKB-KW"/>
</dbReference>
<keyword evidence="11" id="KW-1185">Reference proteome</keyword>
<dbReference type="OrthoDB" id="9811036at2"/>
<dbReference type="Pfam" id="PF02683">
    <property type="entry name" value="DsbD_TM"/>
    <property type="match status" value="1"/>
</dbReference>
<dbReference type="Gene3D" id="3.40.30.10">
    <property type="entry name" value="Glutaredoxin"/>
    <property type="match status" value="1"/>
</dbReference>
<feature type="domain" description="Cytochrome C biogenesis protein transmembrane" evidence="8">
    <location>
        <begin position="258"/>
        <end position="466"/>
    </location>
</feature>
<comment type="caution">
    <text evidence="10">The sequence shown here is derived from an EMBL/GenBank/DDBJ whole genome shotgun (WGS) entry which is preliminary data.</text>
</comment>
<dbReference type="AlphaFoldDB" id="A0A512B342"/>
<feature type="transmembrane region" description="Helical" evidence="7">
    <location>
        <begin position="257"/>
        <end position="278"/>
    </location>
</feature>
<feature type="transmembrane region" description="Helical" evidence="7">
    <location>
        <begin position="375"/>
        <end position="401"/>
    </location>
</feature>
<dbReference type="InterPro" id="IPR028250">
    <property type="entry name" value="DsbDN"/>
</dbReference>
<dbReference type="GO" id="GO:0016020">
    <property type="term" value="C:membrane"/>
    <property type="evidence" value="ECO:0007669"/>
    <property type="project" value="UniProtKB-SubCell"/>
</dbReference>
<feature type="compositionally biased region" description="Low complexity" evidence="6">
    <location>
        <begin position="165"/>
        <end position="181"/>
    </location>
</feature>
<sequence>MKYIKIIGLLLVMAFGWQAGQAQILKPARWSYEVSSKEVKVGEEVELVFNVNIMPDWYLYSSDFDPDLGPMVTTFTFQKDPSYALVGKIKPINPKKKYDKIFDGEYTYFIKNAQFRQRIKVLSPNLNIKGAYEYQVCSDVDGKCIPFDDTFTFNQISVSGVAQPEPAAPAVGTTTPTEAPVINNQTPRPAEETGILMDDPTFQGLIAEVDSARVDSTRKAGTLAVSPADTNLPATAETAPLLAVGSVPNAGSDLSSFMVLAFFTGLLALLTPCVFPMVPMTVSFFTGNSNNRAQAIFKAFIYGLSIVVIYTLIGTIFSKLAGPEAANFISTHWLPNILFFLVFLLFGMSFLGMFEITLPSSLVNKADAQADKGGWYGVFFMAFTLVLVSFSCTGPLVGSILVSSAGGETLKPIAGMLAYSTAFALPFTLFAAFPSWLKSLPRSGGWLNSIKVCLGFIELALALKFLSMADQAYHWGLLDRDIYIAIWIVLFTLMGFYLLGKLKFSHDSDLKFISVPRILLAILVFSFVVYLIPGLFGAPLKGLAGYLPPQSSHDFDLNAIIRQNNQGGAVTNAPANELCEKPKYADFLHLPHGLQGYFDLEQAKRCATAQNKPIFIDFTGHACVNCREMEANVWSDPEVLKRLQNDYVVVALYVDDKAELPQDEWYVSTYDKKEKRTIGKKNADYQITRFQNNAQPFYILMDPATEKPLVQPMAYNLNVQEFANFLDAGKKQYQQKMATNGNISALK</sequence>
<feature type="transmembrane region" description="Helical" evidence="7">
    <location>
        <begin position="333"/>
        <end position="354"/>
    </location>
</feature>
<evidence type="ECO:0000256" key="5">
    <source>
        <dbReference type="ARBA" id="ARBA00023136"/>
    </source>
</evidence>
<dbReference type="PANTHER" id="PTHR32234:SF0">
    <property type="entry name" value="THIOL:DISULFIDE INTERCHANGE PROTEIN DSBD"/>
    <property type="match status" value="1"/>
</dbReference>
<dbReference type="GO" id="GO:0045454">
    <property type="term" value="P:cell redox homeostasis"/>
    <property type="evidence" value="ECO:0007669"/>
    <property type="project" value="TreeGrafter"/>
</dbReference>
<feature type="region of interest" description="Disordered" evidence="6">
    <location>
        <begin position="165"/>
        <end position="190"/>
    </location>
</feature>
<protein>
    <submittedName>
        <fullName evidence="10">Thiol:disulfide interchange protein</fullName>
    </submittedName>
</protein>
<dbReference type="InterPro" id="IPR036249">
    <property type="entry name" value="Thioredoxin-like_sf"/>
</dbReference>
<evidence type="ECO:0000256" key="2">
    <source>
        <dbReference type="ARBA" id="ARBA00022692"/>
    </source>
</evidence>
<dbReference type="InterPro" id="IPR036929">
    <property type="entry name" value="DsbDN_sf"/>
</dbReference>
<keyword evidence="2 7" id="KW-0812">Transmembrane</keyword>
<evidence type="ECO:0000259" key="8">
    <source>
        <dbReference type="Pfam" id="PF02683"/>
    </source>
</evidence>
<evidence type="ECO:0000256" key="6">
    <source>
        <dbReference type="SAM" id="MobiDB-lite"/>
    </source>
</evidence>
<evidence type="ECO:0000256" key="4">
    <source>
        <dbReference type="ARBA" id="ARBA00022989"/>
    </source>
</evidence>
<evidence type="ECO:0000313" key="10">
    <source>
        <dbReference type="EMBL" id="GEO06385.1"/>
    </source>
</evidence>
<comment type="subcellular location">
    <subcellularLocation>
        <location evidence="1">Membrane</location>
        <topology evidence="1">Multi-pass membrane protein</topology>
    </subcellularLocation>
</comment>
<reference evidence="10 11" key="1">
    <citation type="submission" date="2019-07" db="EMBL/GenBank/DDBJ databases">
        <title>Whole genome shotgun sequence of Adhaeribacter aerolatus NBRC 106133.</title>
        <authorList>
            <person name="Hosoyama A."/>
            <person name="Uohara A."/>
            <person name="Ohji S."/>
            <person name="Ichikawa N."/>
        </authorList>
    </citation>
    <scope>NUCLEOTIDE SEQUENCE [LARGE SCALE GENOMIC DNA]</scope>
    <source>
        <strain evidence="10 11">NBRC 106133</strain>
    </source>
</reference>
<dbReference type="SUPFAM" id="SSF52833">
    <property type="entry name" value="Thioredoxin-like"/>
    <property type="match status" value="1"/>
</dbReference>
<dbReference type="Gene3D" id="2.60.40.1250">
    <property type="entry name" value="Thiol:disulfide interchange protein DsbD, N-terminal domain"/>
    <property type="match status" value="1"/>
</dbReference>
<dbReference type="Proteomes" id="UP000321532">
    <property type="component" value="Unassembled WGS sequence"/>
</dbReference>
<feature type="transmembrane region" description="Helical" evidence="7">
    <location>
        <begin position="445"/>
        <end position="462"/>
    </location>
</feature>
<evidence type="ECO:0000313" key="11">
    <source>
        <dbReference type="Proteomes" id="UP000321532"/>
    </source>
</evidence>
<feature type="domain" description="Thiol:disulfide interchange protein DsbD N-terminal" evidence="9">
    <location>
        <begin position="36"/>
        <end position="151"/>
    </location>
</feature>
<accession>A0A512B342</accession>
<proteinExistence type="predicted"/>
<feature type="transmembrane region" description="Helical" evidence="7">
    <location>
        <begin position="299"/>
        <end position="321"/>
    </location>
</feature>
<dbReference type="InterPro" id="IPR003834">
    <property type="entry name" value="Cyt_c_assmbl_TM_dom"/>
</dbReference>
<dbReference type="RefSeq" id="WP_146902308.1">
    <property type="nucleotide sequence ID" value="NZ_BJYS01000036.1"/>
</dbReference>
<dbReference type="PANTHER" id="PTHR32234">
    <property type="entry name" value="THIOL:DISULFIDE INTERCHANGE PROTEIN DSBD"/>
    <property type="match status" value="1"/>
</dbReference>
<evidence type="ECO:0000256" key="7">
    <source>
        <dbReference type="SAM" id="Phobius"/>
    </source>
</evidence>
<feature type="transmembrane region" description="Helical" evidence="7">
    <location>
        <begin position="413"/>
        <end position="433"/>
    </location>
</feature>
<feature type="transmembrane region" description="Helical" evidence="7">
    <location>
        <begin position="512"/>
        <end position="532"/>
    </location>
</feature>
<evidence type="ECO:0000256" key="3">
    <source>
        <dbReference type="ARBA" id="ARBA00022748"/>
    </source>
</evidence>
<keyword evidence="4 7" id="KW-1133">Transmembrane helix</keyword>
<dbReference type="Pfam" id="PF13899">
    <property type="entry name" value="Thioredoxin_7"/>
    <property type="match status" value="1"/>
</dbReference>
<keyword evidence="5 7" id="KW-0472">Membrane</keyword>
<evidence type="ECO:0000259" key="9">
    <source>
        <dbReference type="Pfam" id="PF11412"/>
    </source>
</evidence>
<evidence type="ECO:0000256" key="1">
    <source>
        <dbReference type="ARBA" id="ARBA00004141"/>
    </source>
</evidence>
<dbReference type="GO" id="GO:0015035">
    <property type="term" value="F:protein-disulfide reductase activity"/>
    <property type="evidence" value="ECO:0007669"/>
    <property type="project" value="TreeGrafter"/>
</dbReference>
<dbReference type="EMBL" id="BJYS01000036">
    <property type="protein sequence ID" value="GEO06385.1"/>
    <property type="molecule type" value="Genomic_DNA"/>
</dbReference>